<dbReference type="EMBL" id="CP018082">
    <property type="protein sequence ID" value="APE33682.1"/>
    <property type="molecule type" value="Genomic_DNA"/>
</dbReference>
<comment type="catalytic activity">
    <reaction evidence="2">
        <text>oxidized coenzyme F420-(gamma-L-Glu)(n) + a quinol + H(+) = reduced coenzyme F420-(gamma-L-Glu)(n) + a quinone</text>
        <dbReference type="Rhea" id="RHEA:39663"/>
        <dbReference type="Rhea" id="RHEA-COMP:12939"/>
        <dbReference type="Rhea" id="RHEA-COMP:14378"/>
        <dbReference type="ChEBI" id="CHEBI:15378"/>
        <dbReference type="ChEBI" id="CHEBI:24646"/>
        <dbReference type="ChEBI" id="CHEBI:132124"/>
        <dbReference type="ChEBI" id="CHEBI:133980"/>
        <dbReference type="ChEBI" id="CHEBI:139511"/>
    </reaction>
</comment>
<dbReference type="InterPro" id="IPR012349">
    <property type="entry name" value="Split_barrel_FMN-bd"/>
</dbReference>
<organism evidence="3 4">
    <name type="scientific">Nocardia mangyaensis</name>
    <dbReference type="NCBI Taxonomy" id="2213200"/>
    <lineage>
        <taxon>Bacteria</taxon>
        <taxon>Bacillati</taxon>
        <taxon>Actinomycetota</taxon>
        <taxon>Actinomycetes</taxon>
        <taxon>Mycobacteriales</taxon>
        <taxon>Nocardiaceae</taxon>
        <taxon>Nocardia</taxon>
    </lineage>
</organism>
<dbReference type="RefSeq" id="WP_071926868.1">
    <property type="nucleotide sequence ID" value="NZ_CP018082.1"/>
</dbReference>
<dbReference type="GO" id="GO:0070967">
    <property type="term" value="F:coenzyme F420 binding"/>
    <property type="evidence" value="ECO:0007669"/>
    <property type="project" value="TreeGrafter"/>
</dbReference>
<protein>
    <submittedName>
        <fullName evidence="3">Nitroreductase</fullName>
    </submittedName>
</protein>
<accession>A0A1J0VNU3</accession>
<dbReference type="PANTHER" id="PTHR39428:SF3">
    <property type="entry name" value="DEAZAFLAVIN-DEPENDENT NITROREDUCTASE"/>
    <property type="match status" value="1"/>
</dbReference>
<comment type="similarity">
    <text evidence="1">Belongs to the F420H(2)-dependent quinone reductase family.</text>
</comment>
<proteinExistence type="inferred from homology"/>
<dbReference type="PANTHER" id="PTHR39428">
    <property type="entry name" value="F420H(2)-DEPENDENT QUINONE REDUCTASE RV1261C"/>
    <property type="match status" value="1"/>
</dbReference>
<dbReference type="AlphaFoldDB" id="A0A1J0VNU3"/>
<name>A0A1J0VNU3_9NOCA</name>
<keyword evidence="4" id="KW-1185">Reference proteome</keyword>
<evidence type="ECO:0000313" key="4">
    <source>
        <dbReference type="Proteomes" id="UP000183810"/>
    </source>
</evidence>
<dbReference type="Proteomes" id="UP000183810">
    <property type="component" value="Chromosome"/>
</dbReference>
<dbReference type="OrthoDB" id="8225825at2"/>
<dbReference type="InterPro" id="IPR004378">
    <property type="entry name" value="F420H2_quin_Rdtase"/>
</dbReference>
<reference evidence="3" key="1">
    <citation type="submission" date="2016-11" db="EMBL/GenBank/DDBJ databases">
        <authorList>
            <person name="Jaros S."/>
            <person name="Januszkiewicz K."/>
            <person name="Wedrychowicz H."/>
        </authorList>
    </citation>
    <scope>NUCLEOTIDE SEQUENCE [LARGE SCALE GENOMIC DNA]</scope>
    <source>
        <strain evidence="3">Y48</strain>
    </source>
</reference>
<sequence length="143" mass="15697">MPTDFQLKTMNGVHRALLKVTGGRIGNQIFGMPSLELTTIGRKSGTPRPVMLTTPIIDGDTVVVVASRGGDPTHPAWFLNLRDNPEVEVSLAQGPRKPMLAHVATPEERAQLWPRVVAAYKGYGDYQTKTTREIPLVLLTPRT</sequence>
<evidence type="ECO:0000256" key="1">
    <source>
        <dbReference type="ARBA" id="ARBA00008710"/>
    </source>
</evidence>
<dbReference type="GO" id="GO:0016491">
    <property type="term" value="F:oxidoreductase activity"/>
    <property type="evidence" value="ECO:0007669"/>
    <property type="project" value="InterPro"/>
</dbReference>
<dbReference type="Gene3D" id="2.30.110.10">
    <property type="entry name" value="Electron Transport, Fmn-binding Protein, Chain A"/>
    <property type="match status" value="1"/>
</dbReference>
<dbReference type="KEGG" id="nsl:BOX37_06525"/>
<evidence type="ECO:0000313" key="3">
    <source>
        <dbReference type="EMBL" id="APE33682.1"/>
    </source>
</evidence>
<dbReference type="GO" id="GO:0005886">
    <property type="term" value="C:plasma membrane"/>
    <property type="evidence" value="ECO:0007669"/>
    <property type="project" value="TreeGrafter"/>
</dbReference>
<dbReference type="NCBIfam" id="TIGR00026">
    <property type="entry name" value="hi_GC_TIGR00026"/>
    <property type="match status" value="1"/>
</dbReference>
<gene>
    <name evidence="3" type="ORF">BOX37_06525</name>
</gene>
<evidence type="ECO:0000256" key="2">
    <source>
        <dbReference type="ARBA" id="ARBA00049106"/>
    </source>
</evidence>
<dbReference type="SUPFAM" id="SSF50475">
    <property type="entry name" value="FMN-binding split barrel"/>
    <property type="match status" value="1"/>
</dbReference>
<dbReference type="Pfam" id="PF04075">
    <property type="entry name" value="F420H2_quin_red"/>
    <property type="match status" value="1"/>
</dbReference>